<proteinExistence type="predicted"/>
<reference evidence="2 3" key="1">
    <citation type="submission" date="2019-12" db="EMBL/GenBank/DDBJ databases">
        <authorList>
            <person name="Lee S.D."/>
        </authorList>
    </citation>
    <scope>NUCLEOTIDE SEQUENCE [LARGE SCALE GENOMIC DNA]</scope>
    <source>
        <strain evidence="2 3">GH1-50</strain>
    </source>
</reference>
<dbReference type="AlphaFoldDB" id="A0A7C9IDU2"/>
<feature type="region of interest" description="Disordered" evidence="1">
    <location>
        <begin position="41"/>
        <end position="76"/>
    </location>
</feature>
<organism evidence="2 3">
    <name type="scientific">Kangsaoukella pontilimi</name>
    <dbReference type="NCBI Taxonomy" id="2691042"/>
    <lineage>
        <taxon>Bacteria</taxon>
        <taxon>Pseudomonadati</taxon>
        <taxon>Pseudomonadota</taxon>
        <taxon>Alphaproteobacteria</taxon>
        <taxon>Rhodobacterales</taxon>
        <taxon>Paracoccaceae</taxon>
        <taxon>Kangsaoukella</taxon>
    </lineage>
</organism>
<evidence type="ECO:0000256" key="1">
    <source>
        <dbReference type="SAM" id="MobiDB-lite"/>
    </source>
</evidence>
<reference evidence="2 3" key="2">
    <citation type="submission" date="2020-03" db="EMBL/GenBank/DDBJ databases">
        <title>Kangsaoukella pontilimi gen. nov., sp. nov., a new member of the family Rhodobacteraceae isolated from a tidal mudflat.</title>
        <authorList>
            <person name="Kim I.S."/>
        </authorList>
    </citation>
    <scope>NUCLEOTIDE SEQUENCE [LARGE SCALE GENOMIC DNA]</scope>
    <source>
        <strain evidence="2 3">GH1-50</strain>
    </source>
</reference>
<sequence length="76" mass="8371">MTALRLDRGAAAKGSIETAIRDHGAARVLWAALVALLRARTPAQPRPPDAGRLPPYLRRDVGLPPVSEKSDWRTYR</sequence>
<evidence type="ECO:0000313" key="3">
    <source>
        <dbReference type="Proteomes" id="UP000480350"/>
    </source>
</evidence>
<dbReference type="Proteomes" id="UP000480350">
    <property type="component" value="Unassembled WGS sequence"/>
</dbReference>
<dbReference type="EMBL" id="WUPT01000001">
    <property type="protein sequence ID" value="MXQ06268.1"/>
    <property type="molecule type" value="Genomic_DNA"/>
</dbReference>
<protein>
    <submittedName>
        <fullName evidence="2">Uncharacterized protein</fullName>
    </submittedName>
</protein>
<keyword evidence="3" id="KW-1185">Reference proteome</keyword>
<accession>A0A7C9IDU2</accession>
<name>A0A7C9IDU2_9RHOB</name>
<gene>
    <name evidence="2" type="ORF">GQ651_00265</name>
</gene>
<comment type="caution">
    <text evidence="2">The sequence shown here is derived from an EMBL/GenBank/DDBJ whole genome shotgun (WGS) entry which is preliminary data.</text>
</comment>
<evidence type="ECO:0000313" key="2">
    <source>
        <dbReference type="EMBL" id="MXQ06268.1"/>
    </source>
</evidence>